<dbReference type="PROSITE" id="PS50928">
    <property type="entry name" value="ABC_TM1"/>
    <property type="match status" value="1"/>
</dbReference>
<keyword evidence="4 7" id="KW-0812">Transmembrane</keyword>
<protein>
    <submittedName>
        <fullName evidence="9">ABC transporter transmembrane protein</fullName>
    </submittedName>
</protein>
<dbReference type="SUPFAM" id="SSF161098">
    <property type="entry name" value="MetI-like"/>
    <property type="match status" value="1"/>
</dbReference>
<feature type="transmembrane region" description="Helical" evidence="7">
    <location>
        <begin position="9"/>
        <end position="30"/>
    </location>
</feature>
<evidence type="ECO:0000313" key="10">
    <source>
        <dbReference type="Proteomes" id="UP000182888"/>
    </source>
</evidence>
<keyword evidence="2 7" id="KW-0813">Transport</keyword>
<evidence type="ECO:0000256" key="3">
    <source>
        <dbReference type="ARBA" id="ARBA00022475"/>
    </source>
</evidence>
<feature type="domain" description="ABC transmembrane type-1" evidence="8">
    <location>
        <begin position="69"/>
        <end position="259"/>
    </location>
</feature>
<dbReference type="InterPro" id="IPR000515">
    <property type="entry name" value="MetI-like"/>
</dbReference>
<comment type="similarity">
    <text evidence="7">Belongs to the binding-protein-dependent transport system permease family.</text>
</comment>
<evidence type="ECO:0000313" key="9">
    <source>
        <dbReference type="EMBL" id="CDX51372.1"/>
    </source>
</evidence>
<dbReference type="PANTHER" id="PTHR32243:SF18">
    <property type="entry name" value="INNER MEMBRANE ABC TRANSPORTER PERMEASE PROTEIN YCJP"/>
    <property type="match status" value="1"/>
</dbReference>
<feature type="transmembrane region" description="Helical" evidence="7">
    <location>
        <begin position="238"/>
        <end position="259"/>
    </location>
</feature>
<dbReference type="InterPro" id="IPR050901">
    <property type="entry name" value="BP-dep_ABC_trans_perm"/>
</dbReference>
<comment type="subcellular location">
    <subcellularLocation>
        <location evidence="1 7">Cell membrane</location>
        <topology evidence="1 7">Multi-pass membrane protein</topology>
    </subcellularLocation>
</comment>
<dbReference type="CDD" id="cd06261">
    <property type="entry name" value="TM_PBP2"/>
    <property type="match status" value="1"/>
</dbReference>
<dbReference type="AlphaFoldDB" id="A0A0K2VRG6"/>
<keyword evidence="5 7" id="KW-1133">Transmembrane helix</keyword>
<dbReference type="Proteomes" id="UP000182888">
    <property type="component" value="Unassembled WGS sequence"/>
</dbReference>
<proteinExistence type="inferred from homology"/>
<dbReference type="GO" id="GO:0005886">
    <property type="term" value="C:plasma membrane"/>
    <property type="evidence" value="ECO:0007669"/>
    <property type="project" value="UniProtKB-SubCell"/>
</dbReference>
<dbReference type="Pfam" id="PF00528">
    <property type="entry name" value="BPD_transp_1"/>
    <property type="match status" value="1"/>
</dbReference>
<evidence type="ECO:0000256" key="5">
    <source>
        <dbReference type="ARBA" id="ARBA00022989"/>
    </source>
</evidence>
<dbReference type="PANTHER" id="PTHR32243">
    <property type="entry name" value="MALTOSE TRANSPORT SYSTEM PERMEASE-RELATED"/>
    <property type="match status" value="1"/>
</dbReference>
<dbReference type="GO" id="GO:0055085">
    <property type="term" value="P:transmembrane transport"/>
    <property type="evidence" value="ECO:0007669"/>
    <property type="project" value="InterPro"/>
</dbReference>
<dbReference type="Gene3D" id="1.10.3720.10">
    <property type="entry name" value="MetI-like"/>
    <property type="match status" value="1"/>
</dbReference>
<feature type="transmembrane region" description="Helical" evidence="7">
    <location>
        <begin position="181"/>
        <end position="206"/>
    </location>
</feature>
<feature type="transmembrane region" description="Helical" evidence="7">
    <location>
        <begin position="105"/>
        <end position="126"/>
    </location>
</feature>
<evidence type="ECO:0000256" key="2">
    <source>
        <dbReference type="ARBA" id="ARBA00022448"/>
    </source>
</evidence>
<evidence type="ECO:0000256" key="7">
    <source>
        <dbReference type="RuleBase" id="RU363032"/>
    </source>
</evidence>
<reference evidence="10" key="1">
    <citation type="submission" date="2014-08" db="EMBL/GenBank/DDBJ databases">
        <authorList>
            <person name="Edwards T."/>
        </authorList>
    </citation>
    <scope>NUCLEOTIDE SEQUENCE [LARGE SCALE GENOMIC DNA]</scope>
</reference>
<evidence type="ECO:0000259" key="8">
    <source>
        <dbReference type="PROSITE" id="PS50928"/>
    </source>
</evidence>
<keyword evidence="6 7" id="KW-0472">Membrane</keyword>
<keyword evidence="3" id="KW-1003">Cell membrane</keyword>
<dbReference type="InterPro" id="IPR035906">
    <property type="entry name" value="MetI-like_sf"/>
</dbReference>
<evidence type="ECO:0000256" key="6">
    <source>
        <dbReference type="ARBA" id="ARBA00023136"/>
    </source>
</evidence>
<feature type="transmembrane region" description="Helical" evidence="7">
    <location>
        <begin position="69"/>
        <end position="93"/>
    </location>
</feature>
<sequence length="274" mass="30740">MTPSLREKLLIYMLVIIVLVIFMTPIYLILVSSLKPSPIMFSRPPRFIFTPTLQHYYDLFTMRPFHLQILNSLLVALGSTAFSLAIGTMAAYAISRIKHRRINDVAFWILSMRMFPPIAVVVPYYIIFKTMGLLDTPLALIIVYSTFNIPLTVWLMKGFFDEVPEALEEAAQVDGHGVMATFFRVTLPLTAPGLAVSAVFCFIFSWNEFLFALMLTGSKAQTVTVAVMSFWSSDAVQWGRIMAGSFVILIPGVVFVLTCQRWLVKGLTMGSVKG</sequence>
<evidence type="ECO:0000256" key="1">
    <source>
        <dbReference type="ARBA" id="ARBA00004651"/>
    </source>
</evidence>
<evidence type="ECO:0000256" key="4">
    <source>
        <dbReference type="ARBA" id="ARBA00022692"/>
    </source>
</evidence>
<dbReference type="EMBL" id="CCND01000005">
    <property type="protein sequence ID" value="CDX51372.1"/>
    <property type="molecule type" value="Genomic_DNA"/>
</dbReference>
<accession>A0A0K2VRG6</accession>
<organism evidence="9 10">
    <name type="scientific">Mesorhizobium plurifarium</name>
    <dbReference type="NCBI Taxonomy" id="69974"/>
    <lineage>
        <taxon>Bacteria</taxon>
        <taxon>Pseudomonadati</taxon>
        <taxon>Pseudomonadota</taxon>
        <taxon>Alphaproteobacteria</taxon>
        <taxon>Hyphomicrobiales</taxon>
        <taxon>Phyllobacteriaceae</taxon>
        <taxon>Mesorhizobium</taxon>
    </lineage>
</organism>
<name>A0A0K2VRG6_MESPL</name>
<gene>
    <name evidence="9" type="ORF">MPL1032_130273</name>
</gene>